<dbReference type="SMART" id="SM00592">
    <property type="entry name" value="BRK"/>
    <property type="match status" value="1"/>
</dbReference>
<keyword evidence="2" id="KW-0479">Metal-binding</keyword>
<feature type="compositionally biased region" description="Basic residues" evidence="9">
    <location>
        <begin position="144"/>
        <end position="157"/>
    </location>
</feature>
<feature type="compositionally biased region" description="Polar residues" evidence="9">
    <location>
        <begin position="389"/>
        <end position="399"/>
    </location>
</feature>
<feature type="region of interest" description="Disordered" evidence="9">
    <location>
        <begin position="833"/>
        <end position="942"/>
    </location>
</feature>
<keyword evidence="6" id="KW-0804">Transcription</keyword>
<evidence type="ECO:0000313" key="12">
    <source>
        <dbReference type="EMBL" id="JAI52216.1"/>
    </source>
</evidence>
<dbReference type="InterPro" id="IPR001965">
    <property type="entry name" value="Znf_PHD"/>
</dbReference>
<feature type="compositionally biased region" description="Acidic residues" evidence="9">
    <location>
        <begin position="320"/>
        <end position="332"/>
    </location>
</feature>
<keyword evidence="4" id="KW-0862">Zinc</keyword>
<feature type="region of interest" description="Disordered" evidence="9">
    <location>
        <begin position="301"/>
        <end position="345"/>
    </location>
</feature>
<feature type="compositionally biased region" description="Basic and acidic residues" evidence="9">
    <location>
        <begin position="1390"/>
        <end position="1408"/>
    </location>
</feature>
<feature type="domain" description="PHD-type" evidence="10">
    <location>
        <begin position="946"/>
        <end position="1000"/>
    </location>
</feature>
<dbReference type="Gene3D" id="3.30.40.10">
    <property type="entry name" value="Zinc/RING finger domain, C3HC4 (zinc finger)"/>
    <property type="match status" value="1"/>
</dbReference>
<comment type="subcellular location">
    <subcellularLocation>
        <location evidence="1">Nucleus</location>
    </subcellularLocation>
</comment>
<dbReference type="InterPro" id="IPR006576">
    <property type="entry name" value="BRK_domain"/>
</dbReference>
<accession>A0A0K8WM71</accession>
<feature type="compositionally biased region" description="Low complexity" evidence="9">
    <location>
        <begin position="1128"/>
        <end position="1138"/>
    </location>
</feature>
<dbReference type="Gene3D" id="3.40.5.120">
    <property type="match status" value="1"/>
</dbReference>
<organism evidence="12">
    <name type="scientific">Bactrocera latifrons</name>
    <name type="common">Malaysian fruit fly</name>
    <name type="synonym">Chaetodacus latifrons</name>
    <dbReference type="NCBI Taxonomy" id="174628"/>
    <lineage>
        <taxon>Eukaryota</taxon>
        <taxon>Metazoa</taxon>
        <taxon>Ecdysozoa</taxon>
        <taxon>Arthropoda</taxon>
        <taxon>Hexapoda</taxon>
        <taxon>Insecta</taxon>
        <taxon>Pterygota</taxon>
        <taxon>Neoptera</taxon>
        <taxon>Endopterygota</taxon>
        <taxon>Diptera</taxon>
        <taxon>Brachycera</taxon>
        <taxon>Muscomorpha</taxon>
        <taxon>Tephritoidea</taxon>
        <taxon>Tephritidae</taxon>
        <taxon>Bactrocera</taxon>
        <taxon>Bactrocera</taxon>
    </lineage>
</organism>
<evidence type="ECO:0000256" key="4">
    <source>
        <dbReference type="ARBA" id="ARBA00022833"/>
    </source>
</evidence>
<dbReference type="InterPro" id="IPR037259">
    <property type="entry name" value="BRK_sf"/>
</dbReference>
<keyword evidence="5" id="KW-0805">Transcription regulation</keyword>
<proteinExistence type="predicted"/>
<reference evidence="12" key="1">
    <citation type="submission" date="2015-06" db="EMBL/GenBank/DDBJ databases">
        <authorList>
            <person name="Hoefler B.C."/>
            <person name="Straight P.D."/>
        </authorList>
    </citation>
    <scope>NUCLEOTIDE SEQUENCE</scope>
</reference>
<keyword evidence="7" id="KW-0539">Nucleus</keyword>
<feature type="compositionally biased region" description="Low complexity" evidence="9">
    <location>
        <begin position="903"/>
        <end position="928"/>
    </location>
</feature>
<name>A0A0K8WM71_BACLA</name>
<evidence type="ECO:0000256" key="6">
    <source>
        <dbReference type="ARBA" id="ARBA00023163"/>
    </source>
</evidence>
<sequence length="1661" mass="183878">MSSSVFIESCTKAFKGGIESENEVEISGSPDSNLVVVYGKNGVNFDKRGIENLIEEKTLSSISVIRLSSPTPSMLDEEEEAEKADELLRRHAERLSDDESSRSSNNGSCVEGAEYSESDEVPTSEDEKSDADSDNSADNVKLENRKKKQKMRRKNRNTTKIQNMKNKKHKERPDIIGLTVEEFYPAVSAKEVVKEALKLAGVSTFKKTADYEFQMFVIKNDHCYTPFTSPAQMKAKLAEKYKAEKLAGRRIIPHTAVTMKQIQLKKKVIEGFHDHLDQSTHTNKDQQLKIFTKPAKLNKQTERDEFVEGEVDMHSSTAESDFDVLSDESGDTDNDRDSDLDFNVNNRKGRKKKDLVTKAKRLSAGKVCVKRIIAQQDDEDDQRNKNPRPITNNVFNRPNKTGLITKPGGCAPIAVQKLLSDAVAALAPIPKRSAAVQIDEREKVVNVSSRPQTIQSTIHRGPTIEIQHGIQKTPMARTHLQGSPQSVKEIVINKVMASPKGGFTELGELLSQTETKSSRTTPLTPTNSNKSPGLRQKNIPSPSKGFMPLGIETAAKNKLPIQISIQTHQSSSELAKSRIIMESLPLVQQNHTPSNESSTQCTGNEPSSSELASEHFDLIDSIVKDEMQKDSLMEVTSKSNENIPKLVKMLENAEQSLESTATNLQIDNNLRNFGTTSEGNVDDIDISNAPLLESSDGVEIPDDLLQQVVDLIEDDETLQEAVEKQVFSEEHNDEFACADSAETVNIVPTTTGPHQLTTTQVSASLQEPNQAKSIIEMAISNVPSSSIGTSSTGADMPVFVTKVATAKPMPSPTIRKEPIKIVRGNGRVITLPPIEAPTTRAKRRAQNQPANSSTIFNESSLDSSLQSNSSFTTVEQIPSGTVEKKTEAASKRRVSKESATGGTNASKAKKTVVATKKSTTAKNVASKSGAEEDASASQEDDDDPNRLWCICRQPHNNRFMICCDVCEDWFHGTCVSITKAMGIEMEQKGIDWTCPKCVKLQEEKKQRKITDMLIPRKIISEATIQKPEHEQIGTKAASANNLDSTVTNSSFESFLDTTQTTYISTKLQVGDVTPTKTTSKKVTKPNVSAMKKKPTTLNVKPKEVNTPASQTKRRLPVSQQAMKHQAESTKSSSVAQSSTSAQQAFKDLQKPIQAEAISTEPQTFCIVCKKVARSNSIYCSDDCIRKHAQNALNMFAAVSSAKSPEPTVSSNINEDAALKKKKAKGLFEDILSMADRKPKIERVHVIERKSGRILTGSNAPTTHNLKKWLQDNQTFEVVQPGSIQAQEIEKKQRHRQTQSLSPIVITNVGKHITYQPASTHTHNIQISQSPHGSNTVVVKSSTPQRDAELNVHVLKPVKQLIEQVVKAAPNSPRPGTPKQLQKYPQQVSLKPDKATRGDAKEEAKDRKEKPKQRSLAETVTKRQSDNAPSGSTNSEPIRLNVRRTLKEQLLLRMNETGSENENCNGTLPKLSIEQIEKFVHETEAEMYDYFSRDTGARYRAKYRSLMFNIKDRKNRTLFAKICANKIQPKQLVRMSPEELASQELAQWRENEAKHQLEMIKKSELDLLSCAKNYVLKTHKGEEVIEGKLEDCVNLDASIPVEDVVSVLNSSIVSSSSASDLVKADLDPNSFIEHQQSNETQATKIGSHFDEEKQKKSLQRKG</sequence>
<dbReference type="Gene3D" id="1.10.472.30">
    <property type="entry name" value="Transcription elongation factor S-II, central domain"/>
    <property type="match status" value="1"/>
</dbReference>
<dbReference type="InterPro" id="IPR019787">
    <property type="entry name" value="Znf_PHD-finger"/>
</dbReference>
<dbReference type="InterPro" id="IPR011011">
    <property type="entry name" value="Znf_FYVE_PHD"/>
</dbReference>
<evidence type="ECO:0000256" key="2">
    <source>
        <dbReference type="ARBA" id="ARBA00022723"/>
    </source>
</evidence>
<evidence type="ECO:0000256" key="1">
    <source>
        <dbReference type="ARBA" id="ARBA00004123"/>
    </source>
</evidence>
<dbReference type="InterPro" id="IPR003618">
    <property type="entry name" value="TFIIS_cen_dom"/>
</dbReference>
<feature type="region of interest" description="Disordered" evidence="9">
    <location>
        <begin position="1631"/>
        <end position="1661"/>
    </location>
</feature>
<feature type="region of interest" description="Disordered" evidence="9">
    <location>
        <begin position="1073"/>
        <end position="1138"/>
    </location>
</feature>
<dbReference type="SMART" id="SM00510">
    <property type="entry name" value="TFS2M"/>
    <property type="match status" value="1"/>
</dbReference>
<evidence type="ECO:0000256" key="5">
    <source>
        <dbReference type="ARBA" id="ARBA00023015"/>
    </source>
</evidence>
<dbReference type="OrthoDB" id="1884872at2759"/>
<feature type="compositionally biased region" description="Acidic residues" evidence="9">
    <location>
        <begin position="931"/>
        <end position="942"/>
    </location>
</feature>
<dbReference type="SUPFAM" id="SSF57903">
    <property type="entry name" value="FYVE/PHD zinc finger"/>
    <property type="match status" value="1"/>
</dbReference>
<dbReference type="PANTHER" id="PTHR11477:SF51">
    <property type="entry name" value="PROTEIN PARTNER OF SNF, ISOFORM B"/>
    <property type="match status" value="1"/>
</dbReference>
<feature type="compositionally biased region" description="Polar residues" evidence="9">
    <location>
        <begin position="846"/>
        <end position="858"/>
    </location>
</feature>
<dbReference type="SMART" id="SM00249">
    <property type="entry name" value="PHD"/>
    <property type="match status" value="1"/>
</dbReference>
<evidence type="ECO:0000259" key="11">
    <source>
        <dbReference type="PROSITE" id="PS51321"/>
    </source>
</evidence>
<dbReference type="GO" id="GO:0006351">
    <property type="term" value="P:DNA-templated transcription"/>
    <property type="evidence" value="ECO:0007669"/>
    <property type="project" value="InterPro"/>
</dbReference>
<dbReference type="InterPro" id="IPR013083">
    <property type="entry name" value="Znf_RING/FYVE/PHD"/>
</dbReference>
<feature type="region of interest" description="Disordered" evidence="9">
    <location>
        <begin position="589"/>
        <end position="609"/>
    </location>
</feature>
<feature type="region of interest" description="Disordered" evidence="9">
    <location>
        <begin position="93"/>
        <end position="170"/>
    </location>
</feature>
<feature type="compositionally biased region" description="Polar residues" evidence="9">
    <location>
        <begin position="512"/>
        <end position="531"/>
    </location>
</feature>
<dbReference type="Pfam" id="PF07533">
    <property type="entry name" value="BRK"/>
    <property type="match status" value="1"/>
</dbReference>
<dbReference type="SUPFAM" id="SSF160481">
    <property type="entry name" value="BRK domain-like"/>
    <property type="match status" value="1"/>
</dbReference>
<gene>
    <name evidence="12" type="primary">PHF3_3</name>
    <name evidence="12" type="ORF">c0_g1_i3</name>
</gene>
<dbReference type="Pfam" id="PF07500">
    <property type="entry name" value="TFIIS_M"/>
    <property type="match status" value="1"/>
</dbReference>
<dbReference type="GO" id="GO:0008270">
    <property type="term" value="F:zinc ion binding"/>
    <property type="evidence" value="ECO:0007669"/>
    <property type="project" value="UniProtKB-KW"/>
</dbReference>
<dbReference type="Pfam" id="PF00628">
    <property type="entry name" value="PHD"/>
    <property type="match status" value="1"/>
</dbReference>
<evidence type="ECO:0000256" key="3">
    <source>
        <dbReference type="ARBA" id="ARBA00022771"/>
    </source>
</evidence>
<protein>
    <submittedName>
        <fullName evidence="12">PHD finger protein 3</fullName>
    </submittedName>
</protein>
<dbReference type="SUPFAM" id="SSF46942">
    <property type="entry name" value="Elongation factor TFIIS domain 2"/>
    <property type="match status" value="1"/>
</dbReference>
<dbReference type="GO" id="GO:0005634">
    <property type="term" value="C:nucleus"/>
    <property type="evidence" value="ECO:0007669"/>
    <property type="project" value="UniProtKB-SubCell"/>
</dbReference>
<evidence type="ECO:0000259" key="10">
    <source>
        <dbReference type="PROSITE" id="PS50016"/>
    </source>
</evidence>
<feature type="compositionally biased region" description="Polar residues" evidence="9">
    <location>
        <begin position="1425"/>
        <end position="1435"/>
    </location>
</feature>
<dbReference type="InterPro" id="IPR019786">
    <property type="entry name" value="Zinc_finger_PHD-type_CS"/>
</dbReference>
<feature type="domain" description="TFIIS central" evidence="11">
    <location>
        <begin position="1437"/>
        <end position="1567"/>
    </location>
</feature>
<feature type="region of interest" description="Disordered" evidence="9">
    <location>
        <begin position="1368"/>
        <end position="1440"/>
    </location>
</feature>
<keyword evidence="3 8" id="KW-0863">Zinc-finger</keyword>
<dbReference type="CDD" id="cd15552">
    <property type="entry name" value="PHD_PHF3_like"/>
    <property type="match status" value="1"/>
</dbReference>
<dbReference type="PROSITE" id="PS50016">
    <property type="entry name" value="ZF_PHD_2"/>
    <property type="match status" value="1"/>
</dbReference>
<dbReference type="PROSITE" id="PS51321">
    <property type="entry name" value="TFIIS_CENTRAL"/>
    <property type="match status" value="1"/>
</dbReference>
<dbReference type="InterPro" id="IPR036575">
    <property type="entry name" value="TFIIS_cen_dom_sf"/>
</dbReference>
<evidence type="ECO:0000256" key="8">
    <source>
        <dbReference type="PROSITE-ProRule" id="PRU00146"/>
    </source>
</evidence>
<evidence type="ECO:0000256" key="9">
    <source>
        <dbReference type="SAM" id="MobiDB-lite"/>
    </source>
</evidence>
<feature type="region of interest" description="Disordered" evidence="9">
    <location>
        <begin position="512"/>
        <end position="544"/>
    </location>
</feature>
<feature type="region of interest" description="Disordered" evidence="9">
    <location>
        <begin position="375"/>
        <end position="399"/>
    </location>
</feature>
<dbReference type="PROSITE" id="PS01359">
    <property type="entry name" value="ZF_PHD_1"/>
    <property type="match status" value="1"/>
</dbReference>
<feature type="compositionally biased region" description="Acidic residues" evidence="9">
    <location>
        <begin position="114"/>
        <end position="135"/>
    </location>
</feature>
<dbReference type="PANTHER" id="PTHR11477">
    <property type="entry name" value="TRANSCRIPTION FACTOR S-II ZINC FINGER DOMAIN-CONTAINING PROTEIN"/>
    <property type="match status" value="1"/>
</dbReference>
<feature type="compositionally biased region" description="Polar residues" evidence="9">
    <location>
        <begin position="1631"/>
        <end position="1643"/>
    </location>
</feature>
<feature type="compositionally biased region" description="Low complexity" evidence="9">
    <location>
        <begin position="859"/>
        <end position="870"/>
    </location>
</feature>
<dbReference type="EMBL" id="GDHF01000098">
    <property type="protein sequence ID" value="JAI52216.1"/>
    <property type="molecule type" value="Transcribed_RNA"/>
</dbReference>
<evidence type="ECO:0000256" key="7">
    <source>
        <dbReference type="ARBA" id="ARBA00023242"/>
    </source>
</evidence>
<feature type="compositionally biased region" description="Polar residues" evidence="9">
    <location>
        <begin position="1378"/>
        <end position="1388"/>
    </location>
</feature>